<feature type="transmembrane region" description="Helical" evidence="7">
    <location>
        <begin position="207"/>
        <end position="230"/>
    </location>
</feature>
<dbReference type="Pfam" id="PF00528">
    <property type="entry name" value="BPD_transp_1"/>
    <property type="match status" value="1"/>
</dbReference>
<dbReference type="Proteomes" id="UP001172721">
    <property type="component" value="Unassembled WGS sequence"/>
</dbReference>
<dbReference type="PANTHER" id="PTHR43744">
    <property type="entry name" value="ABC TRANSPORTER PERMEASE PROTEIN MG189-RELATED-RELATED"/>
    <property type="match status" value="1"/>
</dbReference>
<comment type="subcellular location">
    <subcellularLocation>
        <location evidence="1 7">Cell membrane</location>
        <topology evidence="1 7">Multi-pass membrane protein</topology>
    </subcellularLocation>
</comment>
<reference evidence="9" key="1">
    <citation type="submission" date="2023-07" db="EMBL/GenBank/DDBJ databases">
        <title>Fictibacillus sp. isolated from freshwater pond.</title>
        <authorList>
            <person name="Kirdat K."/>
            <person name="Bhat A."/>
            <person name="Mourya A."/>
            <person name="Yadav A."/>
        </authorList>
    </citation>
    <scope>NUCLEOTIDE SEQUENCE</scope>
    <source>
        <strain evidence="9">NE201</strain>
    </source>
</reference>
<evidence type="ECO:0000259" key="8">
    <source>
        <dbReference type="PROSITE" id="PS50928"/>
    </source>
</evidence>
<evidence type="ECO:0000256" key="5">
    <source>
        <dbReference type="ARBA" id="ARBA00022989"/>
    </source>
</evidence>
<evidence type="ECO:0000256" key="4">
    <source>
        <dbReference type="ARBA" id="ARBA00022692"/>
    </source>
</evidence>
<evidence type="ECO:0000256" key="6">
    <source>
        <dbReference type="ARBA" id="ARBA00023136"/>
    </source>
</evidence>
<dbReference type="InterPro" id="IPR035906">
    <property type="entry name" value="MetI-like_sf"/>
</dbReference>
<keyword evidence="2 7" id="KW-0813">Transport</keyword>
<evidence type="ECO:0000256" key="3">
    <source>
        <dbReference type="ARBA" id="ARBA00022475"/>
    </source>
</evidence>
<keyword evidence="6 7" id="KW-0472">Membrane</keyword>
<keyword evidence="4 7" id="KW-0812">Transmembrane</keyword>
<feature type="transmembrane region" description="Helical" evidence="7">
    <location>
        <begin position="265"/>
        <end position="286"/>
    </location>
</feature>
<gene>
    <name evidence="9" type="ORF">QYB97_14485</name>
</gene>
<organism evidence="9 10">
    <name type="scientific">Fictibacillus fluitans</name>
    <dbReference type="NCBI Taxonomy" id="3058422"/>
    <lineage>
        <taxon>Bacteria</taxon>
        <taxon>Bacillati</taxon>
        <taxon>Bacillota</taxon>
        <taxon>Bacilli</taxon>
        <taxon>Bacillales</taxon>
        <taxon>Fictibacillaceae</taxon>
        <taxon>Fictibacillus</taxon>
    </lineage>
</organism>
<comment type="caution">
    <text evidence="9">The sequence shown here is derived from an EMBL/GenBank/DDBJ whole genome shotgun (WGS) entry which is preliminary data.</text>
</comment>
<dbReference type="PANTHER" id="PTHR43744:SF12">
    <property type="entry name" value="ABC TRANSPORTER PERMEASE PROTEIN MG189-RELATED"/>
    <property type="match status" value="1"/>
</dbReference>
<keyword evidence="3" id="KW-1003">Cell membrane</keyword>
<keyword evidence="5 7" id="KW-1133">Transmembrane helix</keyword>
<evidence type="ECO:0000313" key="9">
    <source>
        <dbReference type="EMBL" id="MDN4525689.1"/>
    </source>
</evidence>
<evidence type="ECO:0000256" key="1">
    <source>
        <dbReference type="ARBA" id="ARBA00004651"/>
    </source>
</evidence>
<comment type="similarity">
    <text evidence="7">Belongs to the binding-protein-dependent transport system permease family.</text>
</comment>
<evidence type="ECO:0000256" key="7">
    <source>
        <dbReference type="RuleBase" id="RU363032"/>
    </source>
</evidence>
<dbReference type="CDD" id="cd06261">
    <property type="entry name" value="TM_PBP2"/>
    <property type="match status" value="1"/>
</dbReference>
<dbReference type="SUPFAM" id="SSF161098">
    <property type="entry name" value="MetI-like"/>
    <property type="match status" value="1"/>
</dbReference>
<feature type="transmembrane region" description="Helical" evidence="7">
    <location>
        <begin position="94"/>
        <end position="118"/>
    </location>
</feature>
<proteinExistence type="inferred from homology"/>
<dbReference type="EMBL" id="JAUHTR010000007">
    <property type="protein sequence ID" value="MDN4525689.1"/>
    <property type="molecule type" value="Genomic_DNA"/>
</dbReference>
<sequence>MELESVKNSGTAVRLTEKKKQTAKFSLWNISGYGLLYLFLGLVAVFQLFPIVWLVLFSLKNNQEVFNLSPFALPKTPHWENYVKVWTEGNISQYFFNSLTYTVSAVILTIVLASMVTFAITRMKWKGSRLVLGIFMVGLMIPAHSTIIPLFSTFTKIGLIDNALSVILSYTAFNLPITIMILLGFYEALPREVEEAAVMDGANIHHIFFKITLPMTSPVIATAAIINMIYNWNEFVFVNTFISSDSLKTMTVGIQNFIGQYTTDWGAIGATLVICILPILIAFLLLSNRIVEGIAAGSVKG</sequence>
<feature type="transmembrane region" description="Helical" evidence="7">
    <location>
        <begin position="34"/>
        <end position="59"/>
    </location>
</feature>
<accession>A0ABT8HY34</accession>
<protein>
    <submittedName>
        <fullName evidence="9">Carbohydrate ABC transporter permease</fullName>
    </submittedName>
</protein>
<name>A0ABT8HY34_9BACL</name>
<dbReference type="RefSeq" id="WP_301166717.1">
    <property type="nucleotide sequence ID" value="NZ_JAUHTR010000007.1"/>
</dbReference>
<feature type="domain" description="ABC transmembrane type-1" evidence="8">
    <location>
        <begin position="95"/>
        <end position="286"/>
    </location>
</feature>
<evidence type="ECO:0000313" key="10">
    <source>
        <dbReference type="Proteomes" id="UP001172721"/>
    </source>
</evidence>
<dbReference type="InterPro" id="IPR000515">
    <property type="entry name" value="MetI-like"/>
</dbReference>
<keyword evidence="10" id="KW-1185">Reference proteome</keyword>
<feature type="transmembrane region" description="Helical" evidence="7">
    <location>
        <begin position="163"/>
        <end position="186"/>
    </location>
</feature>
<feature type="transmembrane region" description="Helical" evidence="7">
    <location>
        <begin position="130"/>
        <end position="151"/>
    </location>
</feature>
<evidence type="ECO:0000256" key="2">
    <source>
        <dbReference type="ARBA" id="ARBA00022448"/>
    </source>
</evidence>
<dbReference type="PROSITE" id="PS50928">
    <property type="entry name" value="ABC_TM1"/>
    <property type="match status" value="1"/>
</dbReference>
<dbReference type="Gene3D" id="1.10.3720.10">
    <property type="entry name" value="MetI-like"/>
    <property type="match status" value="1"/>
</dbReference>